<keyword evidence="3 6" id="KW-0812">Transmembrane</keyword>
<evidence type="ECO:0000256" key="5">
    <source>
        <dbReference type="ARBA" id="ARBA00023136"/>
    </source>
</evidence>
<feature type="transmembrane region" description="Helical" evidence="6">
    <location>
        <begin position="32"/>
        <end position="50"/>
    </location>
</feature>
<dbReference type="InterPro" id="IPR005828">
    <property type="entry name" value="MFS_sugar_transport-like"/>
</dbReference>
<name>A0A3F2RG24_9STRA</name>
<dbReference type="Pfam" id="PF00083">
    <property type="entry name" value="Sugar_tr"/>
    <property type="match status" value="2"/>
</dbReference>
<evidence type="ECO:0000313" key="7">
    <source>
        <dbReference type="EMBL" id="RLN55950.1"/>
    </source>
</evidence>
<evidence type="ECO:0000256" key="3">
    <source>
        <dbReference type="ARBA" id="ARBA00022692"/>
    </source>
</evidence>
<evidence type="ECO:0000256" key="1">
    <source>
        <dbReference type="ARBA" id="ARBA00004370"/>
    </source>
</evidence>
<feature type="transmembrane region" description="Helical" evidence="6">
    <location>
        <begin position="157"/>
        <end position="178"/>
    </location>
</feature>
<gene>
    <name evidence="8" type="ORF">BBJ29_007741</name>
    <name evidence="7" type="ORF">BBP00_00008239</name>
</gene>
<evidence type="ECO:0000313" key="10">
    <source>
        <dbReference type="Proteomes" id="UP000284657"/>
    </source>
</evidence>
<feature type="transmembrane region" description="Helical" evidence="6">
    <location>
        <begin position="118"/>
        <end position="142"/>
    </location>
</feature>
<dbReference type="InterPro" id="IPR036259">
    <property type="entry name" value="MFS_trans_sf"/>
</dbReference>
<dbReference type="OrthoDB" id="124997at2759"/>
<dbReference type="Proteomes" id="UP000277300">
    <property type="component" value="Unassembled WGS sequence"/>
</dbReference>
<evidence type="ECO:0008006" key="11">
    <source>
        <dbReference type="Google" id="ProtNLM"/>
    </source>
</evidence>
<sequence>MADNYTETVSPKLITAFDDANKAAARLIKPKMFLFISAFVSWLQAFQSGWSTSQMNLAQCNDTDECNARPVADNTCLMFPGHSKLEWTFAVNAWIVGAMISCLGCGHFSDKFGRKKILMSNCIFMLAGGVVQSAVSNIWLFALGRLIADPDISDPRIGTLIIEFINVWPAIFTGAMCSRFGARNMIIWGLSGMFVMAVLMTVAFVVDVPALSILFTALHVAMFGATVGPLCWVMTAEVSPDSIRASASSLCIDIK</sequence>
<reference evidence="9 10" key="1">
    <citation type="submission" date="2018-07" db="EMBL/GenBank/DDBJ databases">
        <title>Genome sequencing of oomycete isolates from Chile give support for New Zealand origin for Phytophthora kernoviae and make available the first Nothophytophthora sp. genome.</title>
        <authorList>
            <person name="Studholme D.J."/>
            <person name="Sanfuentes E."/>
            <person name="Panda P."/>
            <person name="Hill R."/>
            <person name="Sambles C."/>
            <person name="Grant M."/>
            <person name="Williams N.M."/>
            <person name="Mcdougal R.L."/>
        </authorList>
    </citation>
    <scope>NUCLEOTIDE SEQUENCE [LARGE SCALE GENOMIC DNA]</scope>
    <source>
        <strain evidence="7">Chile6</strain>
        <strain evidence="8">Chile7</strain>
    </source>
</reference>
<evidence type="ECO:0000256" key="6">
    <source>
        <dbReference type="SAM" id="Phobius"/>
    </source>
</evidence>
<organism evidence="7 9">
    <name type="scientific">Phytophthora kernoviae</name>
    <dbReference type="NCBI Taxonomy" id="325452"/>
    <lineage>
        <taxon>Eukaryota</taxon>
        <taxon>Sar</taxon>
        <taxon>Stramenopiles</taxon>
        <taxon>Oomycota</taxon>
        <taxon>Peronosporomycetes</taxon>
        <taxon>Peronosporales</taxon>
        <taxon>Peronosporaceae</taxon>
        <taxon>Phytophthora</taxon>
    </lineage>
</organism>
<dbReference type="EMBL" id="MBAD02000295">
    <property type="protein sequence ID" value="RLN70111.1"/>
    <property type="molecule type" value="Genomic_DNA"/>
</dbReference>
<proteinExistence type="predicted"/>
<dbReference type="GO" id="GO:0015149">
    <property type="term" value="F:hexose transmembrane transporter activity"/>
    <property type="evidence" value="ECO:0007669"/>
    <property type="project" value="TreeGrafter"/>
</dbReference>
<dbReference type="PANTHER" id="PTHR23503:SF8">
    <property type="entry name" value="FACILITATED GLUCOSE TRANSPORTER PROTEIN 1"/>
    <property type="match status" value="1"/>
</dbReference>
<dbReference type="SUPFAM" id="SSF103473">
    <property type="entry name" value="MFS general substrate transporter"/>
    <property type="match status" value="2"/>
</dbReference>
<protein>
    <recommendedName>
        <fullName evidence="11">Major facilitator superfamily (MFS) profile domain-containing protein</fullName>
    </recommendedName>
</protein>
<keyword evidence="2" id="KW-0813">Transport</keyword>
<comment type="caution">
    <text evidence="7">The sequence shown here is derived from an EMBL/GenBank/DDBJ whole genome shotgun (WGS) entry which is preliminary data.</text>
</comment>
<keyword evidence="5 6" id="KW-0472">Membrane</keyword>
<keyword evidence="4 6" id="KW-1133">Transmembrane helix</keyword>
<dbReference type="PANTHER" id="PTHR23503">
    <property type="entry name" value="SOLUTE CARRIER FAMILY 2"/>
    <property type="match status" value="1"/>
</dbReference>
<dbReference type="EMBL" id="MBDO02000396">
    <property type="protein sequence ID" value="RLN55950.1"/>
    <property type="molecule type" value="Genomic_DNA"/>
</dbReference>
<feature type="transmembrane region" description="Helical" evidence="6">
    <location>
        <begin position="185"/>
        <end position="206"/>
    </location>
</feature>
<evidence type="ECO:0000313" key="8">
    <source>
        <dbReference type="EMBL" id="RLN70111.1"/>
    </source>
</evidence>
<evidence type="ECO:0000313" key="9">
    <source>
        <dbReference type="Proteomes" id="UP000277300"/>
    </source>
</evidence>
<feature type="transmembrane region" description="Helical" evidence="6">
    <location>
        <begin position="87"/>
        <end position="106"/>
    </location>
</feature>
<dbReference type="Gene3D" id="1.20.1250.20">
    <property type="entry name" value="MFS general substrate transporter like domains"/>
    <property type="match status" value="2"/>
</dbReference>
<dbReference type="InterPro" id="IPR045263">
    <property type="entry name" value="GLUT"/>
</dbReference>
<evidence type="ECO:0000256" key="2">
    <source>
        <dbReference type="ARBA" id="ARBA00022448"/>
    </source>
</evidence>
<evidence type="ECO:0000256" key="4">
    <source>
        <dbReference type="ARBA" id="ARBA00022989"/>
    </source>
</evidence>
<accession>A0A3F2RG24</accession>
<dbReference type="Proteomes" id="UP000284657">
    <property type="component" value="Unassembled WGS sequence"/>
</dbReference>
<dbReference type="AlphaFoldDB" id="A0A3F2RG24"/>
<feature type="transmembrane region" description="Helical" evidence="6">
    <location>
        <begin position="212"/>
        <end position="234"/>
    </location>
</feature>
<comment type="subcellular location">
    <subcellularLocation>
        <location evidence="1">Membrane</location>
    </subcellularLocation>
</comment>
<dbReference type="GO" id="GO:0016020">
    <property type="term" value="C:membrane"/>
    <property type="evidence" value="ECO:0007669"/>
    <property type="project" value="UniProtKB-SubCell"/>
</dbReference>